<comment type="similarity">
    <text evidence="1">Belongs to the bacterial solute-binding protein 5 family.</text>
</comment>
<dbReference type="PANTHER" id="PTHR30290">
    <property type="entry name" value="PERIPLASMIC BINDING COMPONENT OF ABC TRANSPORTER"/>
    <property type="match status" value="1"/>
</dbReference>
<dbReference type="PANTHER" id="PTHR30290:SF9">
    <property type="entry name" value="OLIGOPEPTIDE-BINDING PROTEIN APPA"/>
    <property type="match status" value="1"/>
</dbReference>
<evidence type="ECO:0000259" key="4">
    <source>
        <dbReference type="Pfam" id="PF00496"/>
    </source>
</evidence>
<dbReference type="SUPFAM" id="SSF53850">
    <property type="entry name" value="Periplasmic binding protein-like II"/>
    <property type="match status" value="1"/>
</dbReference>
<keyword evidence="2" id="KW-0813">Transport</keyword>
<comment type="caution">
    <text evidence="5">The sequence shown here is derived from an EMBL/GenBank/DDBJ whole genome shotgun (WGS) entry which is preliminary data.</text>
</comment>
<dbReference type="InterPro" id="IPR000914">
    <property type="entry name" value="SBP_5_dom"/>
</dbReference>
<evidence type="ECO:0000256" key="3">
    <source>
        <dbReference type="ARBA" id="ARBA00022729"/>
    </source>
</evidence>
<keyword evidence="3" id="KW-0732">Signal</keyword>
<protein>
    <recommendedName>
        <fullName evidence="4">Solute-binding protein family 5 domain-containing protein</fullName>
    </recommendedName>
</protein>
<feature type="domain" description="Solute-binding protein family 5" evidence="4">
    <location>
        <begin position="42"/>
        <end position="151"/>
    </location>
</feature>
<dbReference type="GO" id="GO:0015833">
    <property type="term" value="P:peptide transport"/>
    <property type="evidence" value="ECO:0007669"/>
    <property type="project" value="TreeGrafter"/>
</dbReference>
<proteinExistence type="inferred from homology"/>
<accession>X0W5F7</accession>
<organism evidence="5">
    <name type="scientific">marine sediment metagenome</name>
    <dbReference type="NCBI Taxonomy" id="412755"/>
    <lineage>
        <taxon>unclassified sequences</taxon>
        <taxon>metagenomes</taxon>
        <taxon>ecological metagenomes</taxon>
    </lineage>
</organism>
<reference evidence="5" key="1">
    <citation type="journal article" date="2014" name="Front. Microbiol.">
        <title>High frequency of phylogenetically diverse reductive dehalogenase-homologous genes in deep subseafloor sedimentary metagenomes.</title>
        <authorList>
            <person name="Kawai M."/>
            <person name="Futagami T."/>
            <person name="Toyoda A."/>
            <person name="Takaki Y."/>
            <person name="Nishi S."/>
            <person name="Hori S."/>
            <person name="Arai W."/>
            <person name="Tsubouchi T."/>
            <person name="Morono Y."/>
            <person name="Uchiyama I."/>
            <person name="Ito T."/>
            <person name="Fujiyama A."/>
            <person name="Inagaki F."/>
            <person name="Takami H."/>
        </authorList>
    </citation>
    <scope>NUCLEOTIDE SEQUENCE</scope>
    <source>
        <strain evidence="5">Expedition CK06-06</strain>
    </source>
</reference>
<feature type="non-terminal residue" evidence="5">
    <location>
        <position position="158"/>
    </location>
</feature>
<gene>
    <name evidence="5" type="ORF">S01H1_40675</name>
</gene>
<dbReference type="InterPro" id="IPR039424">
    <property type="entry name" value="SBP_5"/>
</dbReference>
<dbReference type="Gene3D" id="3.40.190.10">
    <property type="entry name" value="Periplasmic binding protein-like II"/>
    <property type="match status" value="1"/>
</dbReference>
<sequence>MVEGVVGQPVDLNPTAGPRNEIDETIESLLFRRLFKYDQLGEIVPDLAESYQVGAEGKVYEVKLRGDIFWHDGQPIGVEDVAYTFSQDPIFAKVKVEAVGEGAIRFELENPLASFPSILTLPIAPAHLPNQSEFPAVGSGDFTIKEVTQNGLITEVVL</sequence>
<evidence type="ECO:0000256" key="1">
    <source>
        <dbReference type="ARBA" id="ARBA00005695"/>
    </source>
</evidence>
<dbReference type="GO" id="GO:1904680">
    <property type="term" value="F:peptide transmembrane transporter activity"/>
    <property type="evidence" value="ECO:0007669"/>
    <property type="project" value="TreeGrafter"/>
</dbReference>
<evidence type="ECO:0000313" key="5">
    <source>
        <dbReference type="EMBL" id="GAG07936.1"/>
    </source>
</evidence>
<dbReference type="EMBL" id="BARS01025768">
    <property type="protein sequence ID" value="GAG07936.1"/>
    <property type="molecule type" value="Genomic_DNA"/>
</dbReference>
<dbReference type="Pfam" id="PF00496">
    <property type="entry name" value="SBP_bac_5"/>
    <property type="match status" value="1"/>
</dbReference>
<evidence type="ECO:0000256" key="2">
    <source>
        <dbReference type="ARBA" id="ARBA00022448"/>
    </source>
</evidence>
<name>X0W5F7_9ZZZZ</name>
<dbReference type="AlphaFoldDB" id="X0W5F7"/>